<feature type="compositionally biased region" description="Polar residues" evidence="1">
    <location>
        <begin position="1"/>
        <end position="20"/>
    </location>
</feature>
<feature type="compositionally biased region" description="Polar residues" evidence="1">
    <location>
        <begin position="92"/>
        <end position="102"/>
    </location>
</feature>
<feature type="compositionally biased region" description="Polar residues" evidence="1">
    <location>
        <begin position="33"/>
        <end position="50"/>
    </location>
</feature>
<organism evidence="2 4">
    <name type="scientific">Pichia sorbitophila (strain ATCC MYA-4447 / BCRC 22081 / CBS 7064 / NBRC 10061 / NRRL Y-12695)</name>
    <name type="common">Hybrid yeast</name>
    <dbReference type="NCBI Taxonomy" id="559304"/>
    <lineage>
        <taxon>Eukaryota</taxon>
        <taxon>Fungi</taxon>
        <taxon>Dikarya</taxon>
        <taxon>Ascomycota</taxon>
        <taxon>Saccharomycotina</taxon>
        <taxon>Pichiomycetes</taxon>
        <taxon>Debaryomycetaceae</taxon>
        <taxon>Millerozyma</taxon>
    </lineage>
</organism>
<keyword evidence="4" id="KW-1185">Reference proteome</keyword>
<feature type="region of interest" description="Disordered" evidence="1">
    <location>
        <begin position="328"/>
        <end position="353"/>
    </location>
</feature>
<protein>
    <submittedName>
        <fullName evidence="2">Piso0_004500 protein</fullName>
    </submittedName>
</protein>
<reference evidence="2" key="1">
    <citation type="submission" date="2011-10" db="EMBL/GenBank/DDBJ databases">
        <authorList>
            <person name="Genoscope - CEA"/>
        </authorList>
    </citation>
    <scope>NUCLEOTIDE SEQUENCE</scope>
</reference>
<feature type="compositionally biased region" description="Low complexity" evidence="1">
    <location>
        <begin position="76"/>
        <end position="91"/>
    </location>
</feature>
<proteinExistence type="predicted"/>
<evidence type="ECO:0000256" key="1">
    <source>
        <dbReference type="SAM" id="MobiDB-lite"/>
    </source>
</evidence>
<dbReference type="EMBL" id="FO082049">
    <property type="protein sequence ID" value="CCE83903.1"/>
    <property type="molecule type" value="Genomic_DNA"/>
</dbReference>
<evidence type="ECO:0000313" key="3">
    <source>
        <dbReference type="EMBL" id="CCE84934.1"/>
    </source>
</evidence>
<dbReference type="InParanoid" id="G8Y8Y9"/>
<gene>
    <name evidence="2" type="primary">Piso0_004500</name>
    <name evidence="2" type="ORF">GNLVRS01_PISO0K18248g</name>
    <name evidence="3" type="ORF">GNLVRS01_PISO0L18249g</name>
</gene>
<sequence length="353" mass="38188">MSSIHSPTNLPETFSASSSPVVKRPTILGQRGRTPSATSTGSIQTSSTRDMTVGFLDSGRNSVVSSDDGGYKRSRNNSGSSLASFSGAKSSTGDACSRSPSVNPVPDATSRLFKFKMRPSDSGAIVSDDESEIEMRSPKHGAKIVSRSTSAGEIKESASHSPVHFDRFPPFSIGGSSESHSPDRAMAGPKSQHHAYVNRYASKAGGAAPEPTPSLAETPSPFSLEHPSLYPDDRQDHCKAAKTSKHNLSHSIYLKKRYSKDLQLEMLHTLNGSNTSDMDTKYQDIKETTDTGSGTDTDSDCFKKSPVIATLRSQLQLISKFNRRWNKSPCTLPEIQDGTAPDNRSIRKRTRTD</sequence>
<name>G8Y8Y9_PICSO</name>
<dbReference type="Proteomes" id="UP000005222">
    <property type="component" value="Chromosome K"/>
</dbReference>
<dbReference type="HOGENOM" id="CLU_858198_0_0_1"/>
<dbReference type="EMBL" id="FO082048">
    <property type="protein sequence ID" value="CCE84934.1"/>
    <property type="molecule type" value="Genomic_DNA"/>
</dbReference>
<reference evidence="4" key="2">
    <citation type="journal article" date="2012" name="G3 (Bethesda)">
        <title>Pichia sorbitophila, an interspecies yeast hybrid reveals early steps of genome resolution following polyploidization.</title>
        <authorList>
            <person name="Leh Louis V."/>
            <person name="Despons L."/>
            <person name="Friedrich A."/>
            <person name="Martin T."/>
            <person name="Durrens P."/>
            <person name="Casaregola S."/>
            <person name="Neuveglise C."/>
            <person name="Fairhead C."/>
            <person name="Marck C."/>
            <person name="Cruz J.A."/>
            <person name="Straub M.L."/>
            <person name="Kugler V."/>
            <person name="Sacerdot C."/>
            <person name="Uzunov Z."/>
            <person name="Thierry A."/>
            <person name="Weiss S."/>
            <person name="Bleykasten C."/>
            <person name="De Montigny J."/>
            <person name="Jacques N."/>
            <person name="Jung P."/>
            <person name="Lemaire M."/>
            <person name="Mallet S."/>
            <person name="Morel G."/>
            <person name="Richard G.F."/>
            <person name="Sarkar A."/>
            <person name="Savel G."/>
            <person name="Schacherer J."/>
            <person name="Seret M.L."/>
            <person name="Talla E."/>
            <person name="Samson G."/>
            <person name="Jubin C."/>
            <person name="Poulain J."/>
            <person name="Vacherie B."/>
            <person name="Barbe V."/>
            <person name="Pelletier E."/>
            <person name="Sherman D.J."/>
            <person name="Westhof E."/>
            <person name="Weissenbach J."/>
            <person name="Baret P.V."/>
            <person name="Wincker P."/>
            <person name="Gaillardin C."/>
            <person name="Dujon B."/>
            <person name="Souciet J.L."/>
        </authorList>
    </citation>
    <scope>NUCLEOTIDE SEQUENCE [LARGE SCALE GENOMIC DNA]</scope>
    <source>
        <strain evidence="4">ATCC MYA-4447 / BCRC 22081 / CBS 7064 / NBRC 10061 / NRRL Y-12695</strain>
    </source>
</reference>
<feature type="compositionally biased region" description="Basic and acidic residues" evidence="1">
    <location>
        <begin position="153"/>
        <end position="167"/>
    </location>
</feature>
<dbReference type="eggNOG" id="ENOG502RMNW">
    <property type="taxonomic scope" value="Eukaryota"/>
</dbReference>
<dbReference type="Proteomes" id="UP000005222">
    <property type="component" value="Chromosome L"/>
</dbReference>
<accession>G8Y8Y9</accession>
<evidence type="ECO:0000313" key="2">
    <source>
        <dbReference type="EMBL" id="CCE83903.1"/>
    </source>
</evidence>
<feature type="region of interest" description="Disordered" evidence="1">
    <location>
        <begin position="121"/>
        <end position="244"/>
    </location>
</feature>
<evidence type="ECO:0000313" key="4">
    <source>
        <dbReference type="Proteomes" id="UP000005222"/>
    </source>
</evidence>
<dbReference type="AlphaFoldDB" id="G8Y8Y9"/>
<feature type="region of interest" description="Disordered" evidence="1">
    <location>
        <begin position="1"/>
        <end position="105"/>
    </location>
</feature>